<gene>
    <name evidence="1" type="ORF">UV61_C0001G0055</name>
</gene>
<dbReference type="AlphaFoldDB" id="A0A0G1FL74"/>
<sequence length="209" mass="23629">MAVLLERMVGILGNEKPKHLPIADQLLRESILLGYLGIVDRINHIKSEPLRNAIELYLSEHALLVDYFTWVPESLYNIRINGYTPQGPSASTRDQLIHIIENTTQRLGGFETGEYTYKSTQLPLRLLDKSDLLAILVYTNDRLVELALGNARQTITTPRGIMTPADFVVDMIPHQYYHQGLHLAGPIDYLGLPWPPTYARWGLVVKPSS</sequence>
<comment type="caution">
    <text evidence="1">The sequence shown here is derived from an EMBL/GenBank/DDBJ whole genome shotgun (WGS) entry which is preliminary data.</text>
</comment>
<dbReference type="EMBL" id="LCFD01000001">
    <property type="protein sequence ID" value="KKS87648.1"/>
    <property type="molecule type" value="Genomic_DNA"/>
</dbReference>
<reference evidence="1 2" key="1">
    <citation type="journal article" date="2015" name="Nature">
        <title>rRNA introns, odd ribosomes, and small enigmatic genomes across a large radiation of phyla.</title>
        <authorList>
            <person name="Brown C.T."/>
            <person name="Hug L.A."/>
            <person name="Thomas B.C."/>
            <person name="Sharon I."/>
            <person name="Castelle C.J."/>
            <person name="Singh A."/>
            <person name="Wilkins M.J."/>
            <person name="Williams K.H."/>
            <person name="Banfield J.F."/>
        </authorList>
    </citation>
    <scope>NUCLEOTIDE SEQUENCE [LARGE SCALE GENOMIC DNA]</scope>
</reference>
<dbReference type="Proteomes" id="UP000034050">
    <property type="component" value="Unassembled WGS sequence"/>
</dbReference>
<protein>
    <submittedName>
        <fullName evidence="1">Uncharacterized protein</fullName>
    </submittedName>
</protein>
<evidence type="ECO:0000313" key="2">
    <source>
        <dbReference type="Proteomes" id="UP000034050"/>
    </source>
</evidence>
<organism evidence="1 2">
    <name type="scientific">Candidatus Gottesmanbacteria bacterium GW2011_GWB1_43_11</name>
    <dbReference type="NCBI Taxonomy" id="1618446"/>
    <lineage>
        <taxon>Bacteria</taxon>
        <taxon>Candidatus Gottesmaniibacteriota</taxon>
    </lineage>
</organism>
<evidence type="ECO:0000313" key="1">
    <source>
        <dbReference type="EMBL" id="KKS87648.1"/>
    </source>
</evidence>
<dbReference type="Gene3D" id="1.20.120.450">
    <property type="entry name" value="dinb family like domain"/>
    <property type="match status" value="1"/>
</dbReference>
<dbReference type="SUPFAM" id="SSF109854">
    <property type="entry name" value="DinB/YfiT-like putative metalloenzymes"/>
    <property type="match status" value="1"/>
</dbReference>
<dbReference type="InterPro" id="IPR034660">
    <property type="entry name" value="DinB/YfiT-like"/>
</dbReference>
<dbReference type="STRING" id="1618446.UV61_C0001G0055"/>
<accession>A0A0G1FL74</accession>
<name>A0A0G1FL74_9BACT</name>
<proteinExistence type="predicted"/>